<dbReference type="SMART" id="SM00487">
    <property type="entry name" value="DEXDc"/>
    <property type="match status" value="1"/>
</dbReference>
<evidence type="ECO:0000256" key="4">
    <source>
        <dbReference type="ARBA" id="ARBA00022763"/>
    </source>
</evidence>
<dbReference type="NCBIfam" id="NF008165">
    <property type="entry name" value="PRK10917.1-3"/>
    <property type="match status" value="1"/>
</dbReference>
<dbReference type="InterPro" id="IPR033454">
    <property type="entry name" value="RecG_wedge"/>
</dbReference>
<dbReference type="InterPro" id="IPR012340">
    <property type="entry name" value="NA-bd_OB-fold"/>
</dbReference>
<evidence type="ECO:0000256" key="10">
    <source>
        <dbReference type="ARBA" id="ARBA00023204"/>
    </source>
</evidence>
<evidence type="ECO:0000256" key="5">
    <source>
        <dbReference type="ARBA" id="ARBA00022801"/>
    </source>
</evidence>
<evidence type="ECO:0000256" key="14">
    <source>
        <dbReference type="ARBA" id="ARBA00048988"/>
    </source>
</evidence>
<evidence type="ECO:0000256" key="9">
    <source>
        <dbReference type="ARBA" id="ARBA00023172"/>
    </source>
</evidence>
<dbReference type="NCBIfam" id="TIGR00643">
    <property type="entry name" value="recG"/>
    <property type="match status" value="1"/>
</dbReference>
<name>A0A2H0VHI3_9BACT</name>
<dbReference type="Gene3D" id="2.40.50.140">
    <property type="entry name" value="Nucleic acid-binding proteins"/>
    <property type="match status" value="1"/>
</dbReference>
<dbReference type="PROSITE" id="PS51194">
    <property type="entry name" value="HELICASE_CTER"/>
    <property type="match status" value="1"/>
</dbReference>
<dbReference type="Pfam" id="PF00270">
    <property type="entry name" value="DEAD"/>
    <property type="match status" value="1"/>
</dbReference>
<dbReference type="GO" id="GO:0003677">
    <property type="term" value="F:DNA binding"/>
    <property type="evidence" value="ECO:0007669"/>
    <property type="project" value="UniProtKB-KW"/>
</dbReference>
<evidence type="ECO:0000256" key="1">
    <source>
        <dbReference type="ARBA" id="ARBA00007504"/>
    </source>
</evidence>
<keyword evidence="5 15" id="KW-0378">Hydrolase</keyword>
<comment type="catalytic activity">
    <reaction evidence="12 15">
        <text>Couples ATP hydrolysis with the unwinding of duplex DNA by translocating in the 3'-5' direction.</text>
        <dbReference type="EC" id="5.6.2.4"/>
    </reaction>
</comment>
<evidence type="ECO:0000313" key="19">
    <source>
        <dbReference type="Proteomes" id="UP000230776"/>
    </source>
</evidence>
<comment type="function">
    <text evidence="15">Plays a critical role in recombination and DNA repair. Helps process Holliday junction intermediates to mature products by catalyzing branch migration. Has replication fork regression activity, unwinds stalled or blocked replication forks to make a HJ that can be resolved. Has a DNA unwinding activity characteristic of a DNA helicase with 3'-5' polarity.</text>
</comment>
<dbReference type="InterPro" id="IPR011545">
    <property type="entry name" value="DEAD/DEAH_box_helicase_dom"/>
</dbReference>
<evidence type="ECO:0000256" key="12">
    <source>
        <dbReference type="ARBA" id="ARBA00034617"/>
    </source>
</evidence>
<comment type="caution">
    <text evidence="18">The sequence shown here is derived from an EMBL/GenBank/DDBJ whole genome shotgun (WGS) entry which is preliminary data.</text>
</comment>
<evidence type="ECO:0000256" key="2">
    <source>
        <dbReference type="ARBA" id="ARBA00017846"/>
    </source>
</evidence>
<dbReference type="InterPro" id="IPR045562">
    <property type="entry name" value="RecG_dom3_C"/>
</dbReference>
<dbReference type="InterPro" id="IPR014001">
    <property type="entry name" value="Helicase_ATP-bd"/>
</dbReference>
<dbReference type="InterPro" id="IPR001650">
    <property type="entry name" value="Helicase_C-like"/>
</dbReference>
<sequence>MTEFNLLEPIDTALTGPGKRFRGKLKKLGIRTIKDLLWHFPTKYDDRSEFSLISDIRTGDDVTIKGVVQKVNTRRIPGRKLSITEVIVEDQSNERISIAFFNQPYISQSLKEGKVANFSGKVTSYKGKLNLQSPTFELTHSYGKEKETQHTGRLVPIYRETKGLTSRGIRYIIKPILENLPELPEYIPEDILKEMALPDVNEALQDIHFPEEEGKAHIAIKSFAFRDLFLLHLKNFIEKRNLKKQDAHPVKYTEEDMEEILSYLPFELTKEQDKVVKEILEDISKDHPMNRLLQGDVGSGKTVIAGIAALLAARNNYQSAFMAPTEILARQHYQTLTKFFEEYEGGIALLVSKEAKIFYGKDLEATEINKKDLLEDIKKGKVGIIIGTHALIQKNVKFKNLALAVVDEQHRFGVNQRAEIVKGNKKFPHFLSMSATPIPRTLTMSIFGNLDISLINELPKGRKEIITKVVSPQNRDKAYEFIGEQIKKGRQAFVVCPRIEESDIEDDSDKKKSAWDVKAVKVEYEKLSQEIFPDLNIGMLHGKMDPEEKEDTMKDFSKGKIDILVSTSVIEVGVDVPNATIMMIEGSDRFGLAQLYQFKGRVGRGEHQSFCLLFTDSQSPSTKERLESLVKAKNGFELAEMDLQLRGPGEFLGESQTGMPDIALKAMQNPHLLDKSKQKAKKILEKDPELKDHPLLDKKLSQFRKEIHLE</sequence>
<keyword evidence="3 15" id="KW-0547">Nucleotide-binding</keyword>
<dbReference type="NCBIfam" id="NF008168">
    <property type="entry name" value="PRK10917.2-2"/>
    <property type="match status" value="1"/>
</dbReference>
<keyword evidence="7 15" id="KW-0067">ATP-binding</keyword>
<evidence type="ECO:0000259" key="16">
    <source>
        <dbReference type="PROSITE" id="PS51192"/>
    </source>
</evidence>
<accession>A0A2H0VHI3</accession>
<evidence type="ECO:0000256" key="11">
    <source>
        <dbReference type="ARBA" id="ARBA00023235"/>
    </source>
</evidence>
<dbReference type="AlphaFoldDB" id="A0A2H0VHI3"/>
<dbReference type="GO" id="GO:0016887">
    <property type="term" value="F:ATP hydrolysis activity"/>
    <property type="evidence" value="ECO:0007669"/>
    <property type="project" value="RHEA"/>
</dbReference>
<dbReference type="SUPFAM" id="SSF52540">
    <property type="entry name" value="P-loop containing nucleoside triphosphate hydrolases"/>
    <property type="match status" value="2"/>
</dbReference>
<dbReference type="PROSITE" id="PS51192">
    <property type="entry name" value="HELICASE_ATP_BIND_1"/>
    <property type="match status" value="1"/>
</dbReference>
<dbReference type="InterPro" id="IPR027417">
    <property type="entry name" value="P-loop_NTPase"/>
</dbReference>
<dbReference type="InterPro" id="IPR004609">
    <property type="entry name" value="ATP-dep_DNA_helicase_RecG"/>
</dbReference>
<reference evidence="19" key="1">
    <citation type="submission" date="2017-09" db="EMBL/GenBank/DDBJ databases">
        <title>Depth-based differentiation of microbial function through sediment-hosted aquifers and enrichment of novel symbionts in the deep terrestrial subsurface.</title>
        <authorList>
            <person name="Probst A.J."/>
            <person name="Ladd B."/>
            <person name="Jarett J.K."/>
            <person name="Geller-Mcgrath D.E."/>
            <person name="Sieber C.M.K."/>
            <person name="Emerson J.B."/>
            <person name="Anantharaman K."/>
            <person name="Thomas B.C."/>
            <person name="Malmstrom R."/>
            <person name="Stieglmeier M."/>
            <person name="Klingl A."/>
            <person name="Woyke T."/>
            <person name="Ryan C.M."/>
            <person name="Banfield J.F."/>
        </authorList>
    </citation>
    <scope>NUCLEOTIDE SEQUENCE [LARGE SCALE GENOMIC DNA]</scope>
</reference>
<dbReference type="Pfam" id="PF00271">
    <property type="entry name" value="Helicase_C"/>
    <property type="match status" value="1"/>
</dbReference>
<keyword evidence="10 15" id="KW-0234">DNA repair</keyword>
<dbReference type="Gene3D" id="3.40.50.300">
    <property type="entry name" value="P-loop containing nucleotide triphosphate hydrolases"/>
    <property type="match status" value="2"/>
</dbReference>
<dbReference type="EMBL" id="PFAG01000012">
    <property type="protein sequence ID" value="PIR98546.1"/>
    <property type="molecule type" value="Genomic_DNA"/>
</dbReference>
<dbReference type="Proteomes" id="UP000230776">
    <property type="component" value="Unassembled WGS sequence"/>
</dbReference>
<evidence type="ECO:0000256" key="7">
    <source>
        <dbReference type="ARBA" id="ARBA00022840"/>
    </source>
</evidence>
<keyword evidence="4 15" id="KW-0227">DNA damage</keyword>
<dbReference type="Pfam" id="PF19833">
    <property type="entry name" value="RecG_dom3_C"/>
    <property type="match status" value="1"/>
</dbReference>
<dbReference type="InterPro" id="IPR047112">
    <property type="entry name" value="RecG/Mfd"/>
</dbReference>
<evidence type="ECO:0000256" key="13">
    <source>
        <dbReference type="ARBA" id="ARBA00034808"/>
    </source>
</evidence>
<keyword evidence="9 15" id="KW-0233">DNA recombination</keyword>
<evidence type="ECO:0000256" key="15">
    <source>
        <dbReference type="RuleBase" id="RU363016"/>
    </source>
</evidence>
<dbReference type="PANTHER" id="PTHR47964">
    <property type="entry name" value="ATP-DEPENDENT DNA HELICASE HOMOLOG RECG, CHLOROPLASTIC"/>
    <property type="match status" value="1"/>
</dbReference>
<comment type="catalytic activity">
    <reaction evidence="14 15">
        <text>ATP + H2O = ADP + phosphate + H(+)</text>
        <dbReference type="Rhea" id="RHEA:13065"/>
        <dbReference type="ChEBI" id="CHEBI:15377"/>
        <dbReference type="ChEBI" id="CHEBI:15378"/>
        <dbReference type="ChEBI" id="CHEBI:30616"/>
        <dbReference type="ChEBI" id="CHEBI:43474"/>
        <dbReference type="ChEBI" id="CHEBI:456216"/>
        <dbReference type="EC" id="5.6.2.4"/>
    </reaction>
</comment>
<evidence type="ECO:0000259" key="17">
    <source>
        <dbReference type="PROSITE" id="PS51194"/>
    </source>
</evidence>
<evidence type="ECO:0000256" key="8">
    <source>
        <dbReference type="ARBA" id="ARBA00023125"/>
    </source>
</evidence>
<feature type="domain" description="Helicase ATP-binding" evidence="16">
    <location>
        <begin position="282"/>
        <end position="455"/>
    </location>
</feature>
<organism evidence="18 19">
    <name type="scientific">Candidatus Colwellbacteria bacterium CG10_big_fil_rev_8_21_14_0_10_41_28</name>
    <dbReference type="NCBI Taxonomy" id="1974539"/>
    <lineage>
        <taxon>Bacteria</taxon>
        <taxon>Candidatus Colwelliibacteriota</taxon>
    </lineage>
</organism>
<keyword evidence="11" id="KW-0413">Isomerase</keyword>
<comment type="similarity">
    <text evidence="1 15">Belongs to the helicase family. RecG subfamily.</text>
</comment>
<feature type="domain" description="Helicase C-terminal" evidence="17">
    <location>
        <begin position="474"/>
        <end position="644"/>
    </location>
</feature>
<dbReference type="EC" id="5.6.2.4" evidence="13 15"/>
<keyword evidence="8" id="KW-0238">DNA-binding</keyword>
<evidence type="ECO:0000256" key="3">
    <source>
        <dbReference type="ARBA" id="ARBA00022741"/>
    </source>
</evidence>
<dbReference type="CDD" id="cd04488">
    <property type="entry name" value="RecG_wedge_OBF"/>
    <property type="match status" value="1"/>
</dbReference>
<dbReference type="GO" id="GO:0006310">
    <property type="term" value="P:DNA recombination"/>
    <property type="evidence" value="ECO:0007669"/>
    <property type="project" value="UniProtKB-UniRule"/>
</dbReference>
<dbReference type="GO" id="GO:0005524">
    <property type="term" value="F:ATP binding"/>
    <property type="evidence" value="ECO:0007669"/>
    <property type="project" value="UniProtKB-KW"/>
</dbReference>
<keyword evidence="6 15" id="KW-0347">Helicase</keyword>
<dbReference type="SUPFAM" id="SSF50249">
    <property type="entry name" value="Nucleic acid-binding proteins"/>
    <property type="match status" value="1"/>
</dbReference>
<evidence type="ECO:0000256" key="6">
    <source>
        <dbReference type="ARBA" id="ARBA00022806"/>
    </source>
</evidence>
<dbReference type="GO" id="GO:0043138">
    <property type="term" value="F:3'-5' DNA helicase activity"/>
    <property type="evidence" value="ECO:0007669"/>
    <property type="project" value="UniProtKB-EC"/>
</dbReference>
<dbReference type="SMART" id="SM00490">
    <property type="entry name" value="HELICc"/>
    <property type="match status" value="1"/>
</dbReference>
<gene>
    <name evidence="18" type="ORF">COT88_01015</name>
</gene>
<dbReference type="Pfam" id="PF17191">
    <property type="entry name" value="RecG_wedge"/>
    <property type="match status" value="1"/>
</dbReference>
<protein>
    <recommendedName>
        <fullName evidence="2 15">ATP-dependent DNA helicase RecG</fullName>
        <ecNumber evidence="13 15">5.6.2.4</ecNumber>
    </recommendedName>
</protein>
<proteinExistence type="inferred from homology"/>
<evidence type="ECO:0000313" key="18">
    <source>
        <dbReference type="EMBL" id="PIR98546.1"/>
    </source>
</evidence>
<dbReference type="PANTHER" id="PTHR47964:SF1">
    <property type="entry name" value="ATP-DEPENDENT DNA HELICASE HOMOLOG RECG, CHLOROPLASTIC"/>
    <property type="match status" value="1"/>
</dbReference>
<dbReference type="GO" id="GO:0006281">
    <property type="term" value="P:DNA repair"/>
    <property type="evidence" value="ECO:0007669"/>
    <property type="project" value="UniProtKB-UniRule"/>
</dbReference>